<dbReference type="EMBL" id="PZQS01000003">
    <property type="protein sequence ID" value="PVD33889.1"/>
    <property type="molecule type" value="Genomic_DNA"/>
</dbReference>
<dbReference type="OrthoDB" id="5771769at2759"/>
<keyword evidence="4" id="KW-0675">Receptor</keyword>
<dbReference type="PANTHER" id="PTHR45805">
    <property type="entry name" value="NUCLEAR HORMONE RECEPTOR HR3-RELATED"/>
    <property type="match status" value="1"/>
</dbReference>
<dbReference type="GO" id="GO:0004879">
    <property type="term" value="F:nuclear receptor activity"/>
    <property type="evidence" value="ECO:0007669"/>
    <property type="project" value="TreeGrafter"/>
</dbReference>
<reference evidence="7 8" key="1">
    <citation type="submission" date="2018-04" db="EMBL/GenBank/DDBJ databases">
        <title>The genome of golden apple snail Pomacea canaliculata provides insight into stress tolerance and invasive adaptation.</title>
        <authorList>
            <person name="Liu C."/>
            <person name="Liu B."/>
            <person name="Ren Y."/>
            <person name="Zhang Y."/>
            <person name="Wang H."/>
            <person name="Li S."/>
            <person name="Jiang F."/>
            <person name="Yin L."/>
            <person name="Zhang G."/>
            <person name="Qian W."/>
            <person name="Fan W."/>
        </authorList>
    </citation>
    <scope>NUCLEOTIDE SEQUENCE [LARGE SCALE GENOMIC DNA]</scope>
    <source>
        <strain evidence="7">SZHN2017</strain>
        <tissue evidence="7">Muscle</tissue>
    </source>
</reference>
<dbReference type="PROSITE" id="PS51843">
    <property type="entry name" value="NR_LBD"/>
    <property type="match status" value="1"/>
</dbReference>
<gene>
    <name evidence="7" type="ORF">C0Q70_05151</name>
</gene>
<name>A0A2T7PKD0_POMCA</name>
<sequence>MQPYYCEKPGDSIQINAKKEVFEEQVINSVAGCHDKSSICAAAGSSEKRLSSPVLNEGDGRFSPGFGGKLRNYSPGLIEVLFSQMVESENGNIEKAKEKLLKRLASTLRQDRNQLSSATSFPTVSSSTTLPESLHLRGRPTSDLEFACKLPHSNSTEAHMGGPSLSSISCSASYTTSHSGQRESLSVQHEDVSEHYDQPAAYPADADTKSFRISQPATNNFQEPNFSVNCSQFERSVDSSTTLVHTQKNYNCLFQETTSRSLDATNTQSKSWHGNEKLHNTFSQNSMHPAASHLESGSIGNHNSFPSDNLLIHDRNSLGQGSALSDQLTHCHRPQVSDCSDVLCPTRNFVSLQSHSRVFSEDCLNQCKDLLRDTDEVLSFDSNSSLSSGKQTPLPDENSWEETMQLLEKNIISKFELIKNRQEARDKYFKENLGRKNPSPLPQLKDMDALWMALMKSLESLNGSIIGFCKEVPGFGELDHFDQEILLKHAYYDIWILTQSEFFVGGESYLLLSDGTFYTRVLMEQVVGKEITDTMHRFAQQFNALGLSHREKALLCSIQLTTIPQNHHDLQKPEDVQKLNSFYLDLLVHAVNRNHGASSSRVLVDIFRMVPLLAEVNRMQREIIGSLKIDNPFFKK</sequence>
<comment type="subcellular location">
    <subcellularLocation>
        <location evidence="1">Nucleus</location>
    </subcellularLocation>
</comment>
<comment type="caution">
    <text evidence="7">The sequence shown here is derived from an EMBL/GenBank/DDBJ whole genome shotgun (WGS) entry which is preliminary data.</text>
</comment>
<feature type="domain" description="NR LBD" evidence="6">
    <location>
        <begin position="413"/>
        <end position="636"/>
    </location>
</feature>
<evidence type="ECO:0000259" key="6">
    <source>
        <dbReference type="PROSITE" id="PS51843"/>
    </source>
</evidence>
<keyword evidence="3" id="KW-0804">Transcription</keyword>
<evidence type="ECO:0000256" key="3">
    <source>
        <dbReference type="ARBA" id="ARBA00023163"/>
    </source>
</evidence>
<feature type="compositionally biased region" description="Low complexity" evidence="5">
    <location>
        <begin position="116"/>
        <end position="129"/>
    </location>
</feature>
<dbReference type="PANTHER" id="PTHR45805:SF2">
    <property type="entry name" value="NUCLEAR HORMONE RECEPTOR HR3-RELATED"/>
    <property type="match status" value="1"/>
</dbReference>
<evidence type="ECO:0000256" key="1">
    <source>
        <dbReference type="ARBA" id="ARBA00004123"/>
    </source>
</evidence>
<organism evidence="7 8">
    <name type="scientific">Pomacea canaliculata</name>
    <name type="common">Golden apple snail</name>
    <dbReference type="NCBI Taxonomy" id="400727"/>
    <lineage>
        <taxon>Eukaryota</taxon>
        <taxon>Metazoa</taxon>
        <taxon>Spiralia</taxon>
        <taxon>Lophotrochozoa</taxon>
        <taxon>Mollusca</taxon>
        <taxon>Gastropoda</taxon>
        <taxon>Caenogastropoda</taxon>
        <taxon>Architaenioglossa</taxon>
        <taxon>Ampullarioidea</taxon>
        <taxon>Ampullariidae</taxon>
        <taxon>Pomacea</taxon>
    </lineage>
</organism>
<dbReference type="SUPFAM" id="SSF48508">
    <property type="entry name" value="Nuclear receptor ligand-binding domain"/>
    <property type="match status" value="1"/>
</dbReference>
<evidence type="ECO:0000313" key="7">
    <source>
        <dbReference type="EMBL" id="PVD33889.1"/>
    </source>
</evidence>
<protein>
    <recommendedName>
        <fullName evidence="6">NR LBD domain-containing protein</fullName>
    </recommendedName>
</protein>
<dbReference type="GO" id="GO:0005634">
    <property type="term" value="C:nucleus"/>
    <property type="evidence" value="ECO:0007669"/>
    <property type="project" value="UniProtKB-SubCell"/>
</dbReference>
<feature type="region of interest" description="Disordered" evidence="5">
    <location>
        <begin position="112"/>
        <end position="136"/>
    </location>
</feature>
<keyword evidence="8" id="KW-1185">Reference proteome</keyword>
<evidence type="ECO:0000256" key="5">
    <source>
        <dbReference type="SAM" id="MobiDB-lite"/>
    </source>
</evidence>
<accession>A0A2T7PKD0</accession>
<dbReference type="InterPro" id="IPR000536">
    <property type="entry name" value="Nucl_hrmn_rcpt_lig-bd"/>
</dbReference>
<dbReference type="AlphaFoldDB" id="A0A2T7PKD0"/>
<evidence type="ECO:0000256" key="2">
    <source>
        <dbReference type="ARBA" id="ARBA00023015"/>
    </source>
</evidence>
<dbReference type="Pfam" id="PF00104">
    <property type="entry name" value="Hormone_recep"/>
    <property type="match status" value="1"/>
</dbReference>
<proteinExistence type="predicted"/>
<keyword evidence="2" id="KW-0805">Transcription regulation</keyword>
<dbReference type="Proteomes" id="UP000245119">
    <property type="component" value="Linkage Group LG3"/>
</dbReference>
<dbReference type="SMART" id="SM00430">
    <property type="entry name" value="HOLI"/>
    <property type="match status" value="1"/>
</dbReference>
<evidence type="ECO:0000313" key="8">
    <source>
        <dbReference type="Proteomes" id="UP000245119"/>
    </source>
</evidence>
<dbReference type="GO" id="GO:0000978">
    <property type="term" value="F:RNA polymerase II cis-regulatory region sequence-specific DNA binding"/>
    <property type="evidence" value="ECO:0007669"/>
    <property type="project" value="TreeGrafter"/>
</dbReference>
<dbReference type="Gene3D" id="1.10.565.10">
    <property type="entry name" value="Retinoid X Receptor"/>
    <property type="match status" value="1"/>
</dbReference>
<evidence type="ECO:0000256" key="4">
    <source>
        <dbReference type="ARBA" id="ARBA00023170"/>
    </source>
</evidence>
<dbReference type="InterPro" id="IPR035500">
    <property type="entry name" value="NHR-like_dom_sf"/>
</dbReference>
<dbReference type="STRING" id="400727.A0A2T7PKD0"/>